<keyword evidence="3" id="KW-0067">ATP-binding</keyword>
<dbReference type="PANTHER" id="PTHR42918:SF15">
    <property type="entry name" value="LYSINE--TRNA LIGASE, CHLOROPLASTIC_MITOCHONDRIAL"/>
    <property type="match status" value="1"/>
</dbReference>
<accession>A0A6A8LTI9</accession>
<dbReference type="PROSITE" id="PS50862">
    <property type="entry name" value="AA_TRNA_LIGASE_II"/>
    <property type="match status" value="1"/>
</dbReference>
<evidence type="ECO:0000259" key="4">
    <source>
        <dbReference type="PROSITE" id="PS50862"/>
    </source>
</evidence>
<comment type="caution">
    <text evidence="5">The sequence shown here is derived from an EMBL/GenBank/DDBJ whole genome shotgun (WGS) entry which is preliminary data.</text>
</comment>
<evidence type="ECO:0000313" key="6">
    <source>
        <dbReference type="Proteomes" id="UP000437575"/>
    </source>
</evidence>
<evidence type="ECO:0000256" key="1">
    <source>
        <dbReference type="ARBA" id="ARBA00022598"/>
    </source>
</evidence>
<feature type="domain" description="Aminoacyl-transfer RNA synthetases class-II family profile" evidence="4">
    <location>
        <begin position="50"/>
        <end position="87"/>
    </location>
</feature>
<dbReference type="PANTHER" id="PTHR42918">
    <property type="entry name" value="LYSYL-TRNA SYNTHETASE"/>
    <property type="match status" value="1"/>
</dbReference>
<protein>
    <submittedName>
        <fullName evidence="5">Lysine--tRNA ligase</fullName>
    </submittedName>
</protein>
<dbReference type="GO" id="GO:0006430">
    <property type="term" value="P:lysyl-tRNA aminoacylation"/>
    <property type="evidence" value="ECO:0007669"/>
    <property type="project" value="TreeGrafter"/>
</dbReference>
<dbReference type="GO" id="GO:0140096">
    <property type="term" value="F:catalytic activity, acting on a protein"/>
    <property type="evidence" value="ECO:0007669"/>
    <property type="project" value="UniProtKB-ARBA"/>
</dbReference>
<dbReference type="GO" id="GO:0016740">
    <property type="term" value="F:transferase activity"/>
    <property type="evidence" value="ECO:0007669"/>
    <property type="project" value="UniProtKB-ARBA"/>
</dbReference>
<dbReference type="InterPro" id="IPR006195">
    <property type="entry name" value="aa-tRNA-synth_II"/>
</dbReference>
<dbReference type="InterPro" id="IPR004364">
    <property type="entry name" value="Aa-tRNA-synt_II"/>
</dbReference>
<sequence length="88" mass="9815">FILGNEYANAFTELNDPIDQRQRFEAQVAERQAGNDEAEGIDEDYIEAMEYGMPPTGGLGIGIDRLVMLLTDAPSIRDVLLFPTLRPE</sequence>
<dbReference type="GO" id="GO:0005829">
    <property type="term" value="C:cytosol"/>
    <property type="evidence" value="ECO:0007669"/>
    <property type="project" value="TreeGrafter"/>
</dbReference>
<dbReference type="AlphaFoldDB" id="A0A6A8LTI9"/>
<dbReference type="GO" id="GO:0004824">
    <property type="term" value="F:lysine-tRNA ligase activity"/>
    <property type="evidence" value="ECO:0007669"/>
    <property type="project" value="TreeGrafter"/>
</dbReference>
<reference evidence="5 6" key="1">
    <citation type="submission" date="2019-11" db="EMBL/GenBank/DDBJ databases">
        <title>Draft Genome Sequence of Plant Growth-Promoting Rhizosphere-Associated Bacteria.</title>
        <authorList>
            <person name="Vasilyev I.Y."/>
            <person name="Radchenko V."/>
            <person name="Ilnitskaya E.V."/>
        </authorList>
    </citation>
    <scope>NUCLEOTIDE SEQUENCE [LARGE SCALE GENOMIC DNA]</scope>
    <source>
        <strain evidence="5 6">VRA_1sq_f</strain>
    </source>
</reference>
<dbReference type="EMBL" id="WKKZ01001333">
    <property type="protein sequence ID" value="MSE06776.1"/>
    <property type="molecule type" value="Genomic_DNA"/>
</dbReference>
<dbReference type="Pfam" id="PF00152">
    <property type="entry name" value="tRNA-synt_2"/>
    <property type="match status" value="1"/>
</dbReference>
<dbReference type="Proteomes" id="UP000437575">
    <property type="component" value="Unassembled WGS sequence"/>
</dbReference>
<dbReference type="Gene3D" id="3.30.930.10">
    <property type="entry name" value="Bira Bifunctional Protein, Domain 2"/>
    <property type="match status" value="1"/>
</dbReference>
<keyword evidence="2" id="KW-0547">Nucleotide-binding</keyword>
<evidence type="ECO:0000256" key="3">
    <source>
        <dbReference type="ARBA" id="ARBA00022840"/>
    </source>
</evidence>
<dbReference type="SUPFAM" id="SSF55681">
    <property type="entry name" value="Class II aaRS and biotin synthetases"/>
    <property type="match status" value="1"/>
</dbReference>
<gene>
    <name evidence="5" type="ORF">GKC34_13915</name>
</gene>
<dbReference type="GO" id="GO:0000049">
    <property type="term" value="F:tRNA binding"/>
    <property type="evidence" value="ECO:0007669"/>
    <property type="project" value="TreeGrafter"/>
</dbReference>
<name>A0A6A8LTI9_9LACO</name>
<dbReference type="InterPro" id="IPR045864">
    <property type="entry name" value="aa-tRNA-synth_II/BPL/LPL"/>
</dbReference>
<keyword evidence="1 5" id="KW-0436">Ligase</keyword>
<dbReference type="GO" id="GO:0005524">
    <property type="term" value="F:ATP binding"/>
    <property type="evidence" value="ECO:0007669"/>
    <property type="project" value="InterPro"/>
</dbReference>
<evidence type="ECO:0000256" key="2">
    <source>
        <dbReference type="ARBA" id="ARBA00022741"/>
    </source>
</evidence>
<organism evidence="5 6">
    <name type="scientific">Ligilactobacillus salivarius</name>
    <dbReference type="NCBI Taxonomy" id="1624"/>
    <lineage>
        <taxon>Bacteria</taxon>
        <taxon>Bacillati</taxon>
        <taxon>Bacillota</taxon>
        <taxon>Bacilli</taxon>
        <taxon>Lactobacillales</taxon>
        <taxon>Lactobacillaceae</taxon>
        <taxon>Ligilactobacillus</taxon>
    </lineage>
</organism>
<feature type="non-terminal residue" evidence="5">
    <location>
        <position position="1"/>
    </location>
</feature>
<proteinExistence type="predicted"/>
<evidence type="ECO:0000313" key="5">
    <source>
        <dbReference type="EMBL" id="MSE06776.1"/>
    </source>
</evidence>